<proteinExistence type="predicted"/>
<dbReference type="Gene3D" id="2.60.40.1090">
    <property type="entry name" value="Fimbrial-type adhesion domain"/>
    <property type="match status" value="2"/>
</dbReference>
<dbReference type="GO" id="GO:0007155">
    <property type="term" value="P:cell adhesion"/>
    <property type="evidence" value="ECO:0007669"/>
    <property type="project" value="InterPro"/>
</dbReference>
<feature type="signal peptide" evidence="1">
    <location>
        <begin position="1"/>
        <end position="18"/>
    </location>
</feature>
<dbReference type="RefSeq" id="WP_134049000.1">
    <property type="nucleotide sequence ID" value="NZ_CP165623.1"/>
</dbReference>
<protein>
    <submittedName>
        <fullName evidence="3">Fimbrial protein</fullName>
    </submittedName>
</protein>
<feature type="chain" id="PRO_5044320108" evidence="1">
    <location>
        <begin position="19"/>
        <end position="313"/>
    </location>
</feature>
<keyword evidence="1" id="KW-0732">Signal</keyword>
<dbReference type="Pfam" id="PF00419">
    <property type="entry name" value="Fimbrial"/>
    <property type="match status" value="1"/>
</dbReference>
<evidence type="ECO:0000313" key="3">
    <source>
        <dbReference type="EMBL" id="XDV05023.1"/>
    </source>
</evidence>
<evidence type="ECO:0000256" key="1">
    <source>
        <dbReference type="SAM" id="SignalP"/>
    </source>
</evidence>
<accession>A0AB39WU77</accession>
<dbReference type="AlphaFoldDB" id="A0AB39WU77"/>
<feature type="domain" description="Fimbrial-type adhesion" evidence="2">
    <location>
        <begin position="181"/>
        <end position="310"/>
    </location>
</feature>
<reference evidence="3" key="1">
    <citation type="submission" date="2024-07" db="EMBL/GenBank/DDBJ databases">
        <authorList>
            <person name="Biller S.J."/>
        </authorList>
    </citation>
    <scope>NUCLEOTIDE SEQUENCE</scope>
    <source>
        <strain evidence="3">WC2401</strain>
    </source>
</reference>
<organism evidence="3">
    <name type="scientific">Pseudomonas sp. WC2401</name>
    <dbReference type="NCBI Taxonomy" id="3234143"/>
    <lineage>
        <taxon>Bacteria</taxon>
        <taxon>Pseudomonadati</taxon>
        <taxon>Pseudomonadota</taxon>
        <taxon>Gammaproteobacteria</taxon>
        <taxon>Pseudomonadales</taxon>
        <taxon>Pseudomonadaceae</taxon>
        <taxon>Pseudomonas</taxon>
    </lineage>
</organism>
<gene>
    <name evidence="3" type="ORF">AB3G35_18360</name>
</gene>
<dbReference type="InterPro" id="IPR000259">
    <property type="entry name" value="Adhesion_dom_fimbrial"/>
</dbReference>
<dbReference type="InterPro" id="IPR036937">
    <property type="entry name" value="Adhesion_dom_fimbrial_sf"/>
</dbReference>
<dbReference type="EMBL" id="CP165623">
    <property type="protein sequence ID" value="XDV05023.1"/>
    <property type="molecule type" value="Genomic_DNA"/>
</dbReference>
<dbReference type="GO" id="GO:0009289">
    <property type="term" value="C:pilus"/>
    <property type="evidence" value="ECO:0007669"/>
    <property type="project" value="InterPro"/>
</dbReference>
<evidence type="ECO:0000259" key="2">
    <source>
        <dbReference type="Pfam" id="PF00419"/>
    </source>
</evidence>
<sequence length="313" mass="33551">MKYLSVFLLMLFVQVSNAAQCRVDGQQWVDVYNGAITVDVNVYPVQGSGYMIFAGYTLECRYTPGGTTPSNNKDYWRFTNGGLTPGAKFGQHMMGLRIAGVNYPRPVNTSLIIATMVDNYAGVDLNTYMYMYAKGAPGKPIDVRVGDILGTLHFWQTNNTSNPDSNVNVYIRAANDFFFEPSTCTINNNVPIVVDFGMVEPLAIGESPGSSLFQKTTRLDYACPDSDIDSAITITLKGNGAGFNSNVLATSNPDLGVGLMRGGVLVRPNGFFMTSIASSAGSDDVTFSLVRKPGSLPAAGPFTSSATLVMGVP</sequence>
<dbReference type="InterPro" id="IPR008966">
    <property type="entry name" value="Adhesion_dom_sf"/>
</dbReference>
<dbReference type="SUPFAM" id="SSF49401">
    <property type="entry name" value="Bacterial adhesins"/>
    <property type="match status" value="1"/>
</dbReference>
<name>A0AB39WU77_9PSED</name>